<dbReference type="eggNOG" id="KOG1147">
    <property type="taxonomic scope" value="Eukaryota"/>
</dbReference>
<evidence type="ECO:0000256" key="4">
    <source>
        <dbReference type="ARBA" id="ARBA00022490"/>
    </source>
</evidence>
<dbReference type="Pfam" id="PF03950">
    <property type="entry name" value="tRNA-synt_1c_C"/>
    <property type="match status" value="1"/>
</dbReference>
<dbReference type="InterPro" id="IPR004046">
    <property type="entry name" value="GST_C"/>
</dbReference>
<dbReference type="PROSITE" id="PS00178">
    <property type="entry name" value="AA_TRNA_LIGASE_I"/>
    <property type="match status" value="1"/>
</dbReference>
<dbReference type="PANTHER" id="PTHR43097:SF5">
    <property type="entry name" value="GLUTAMATE--TRNA LIGASE"/>
    <property type="match status" value="1"/>
</dbReference>
<evidence type="ECO:0000256" key="6">
    <source>
        <dbReference type="ARBA" id="ARBA00022741"/>
    </source>
</evidence>
<dbReference type="FunCoup" id="F0ZLS8">
    <property type="interactions" value="463"/>
</dbReference>
<name>F0ZLS8_DICPU</name>
<dbReference type="GO" id="GO:0006424">
    <property type="term" value="P:glutamyl-tRNA aminoacylation"/>
    <property type="evidence" value="ECO:0000318"/>
    <property type="project" value="GO_Central"/>
</dbReference>
<protein>
    <recommendedName>
        <fullName evidence="3">glutamate--tRNA ligase</fullName>
        <ecNumber evidence="3">6.1.1.17</ecNumber>
    </recommendedName>
    <alternativeName>
        <fullName evidence="10">Glutamyl-tRNA synthetase</fullName>
    </alternativeName>
</protein>
<dbReference type="InterPro" id="IPR011035">
    <property type="entry name" value="Ribosomal_bL25/Gln-tRNA_synth"/>
</dbReference>
<dbReference type="SUPFAM" id="SSF47616">
    <property type="entry name" value="GST C-terminal domain-like"/>
    <property type="match status" value="1"/>
</dbReference>
<organism evidence="17 18">
    <name type="scientific">Dictyostelium purpureum</name>
    <name type="common">Slime mold</name>
    <dbReference type="NCBI Taxonomy" id="5786"/>
    <lineage>
        <taxon>Eukaryota</taxon>
        <taxon>Amoebozoa</taxon>
        <taxon>Evosea</taxon>
        <taxon>Eumycetozoa</taxon>
        <taxon>Dictyostelia</taxon>
        <taxon>Dictyosteliales</taxon>
        <taxon>Dictyosteliaceae</taxon>
        <taxon>Dictyostelium</taxon>
    </lineage>
</organism>
<feature type="domain" description="Glutamyl/glutaminyl-tRNA synthetase class Ib anti-codon binding" evidence="15">
    <location>
        <begin position="526"/>
        <end position="618"/>
    </location>
</feature>
<evidence type="ECO:0000256" key="3">
    <source>
        <dbReference type="ARBA" id="ARBA00012835"/>
    </source>
</evidence>
<dbReference type="InterPro" id="IPR020058">
    <property type="entry name" value="Glu/Gln-tRNA-synth_Ib_cat-dom"/>
</dbReference>
<evidence type="ECO:0000313" key="18">
    <source>
        <dbReference type="Proteomes" id="UP000001064"/>
    </source>
</evidence>
<dbReference type="Pfam" id="PF00043">
    <property type="entry name" value="GST_C"/>
    <property type="match status" value="1"/>
</dbReference>
<keyword evidence="8 12" id="KW-0648">Protein biosynthesis</keyword>
<dbReference type="InterPro" id="IPR014729">
    <property type="entry name" value="Rossmann-like_a/b/a_fold"/>
</dbReference>
<evidence type="ECO:0000256" key="2">
    <source>
        <dbReference type="ARBA" id="ARBA00008927"/>
    </source>
</evidence>
<dbReference type="InterPro" id="IPR049437">
    <property type="entry name" value="tRNA-synt_1c_C2"/>
</dbReference>
<dbReference type="GO" id="GO:0004818">
    <property type="term" value="F:glutamate-tRNA ligase activity"/>
    <property type="evidence" value="ECO:0000318"/>
    <property type="project" value="GO_Central"/>
</dbReference>
<dbReference type="Proteomes" id="UP000001064">
    <property type="component" value="Unassembled WGS sequence"/>
</dbReference>
<dbReference type="InterPro" id="IPR000924">
    <property type="entry name" value="Glu/Gln-tRNA-synth"/>
</dbReference>
<dbReference type="OrthoDB" id="10250478at2759"/>
<dbReference type="STRING" id="5786.F0ZLS8"/>
<evidence type="ECO:0000313" key="17">
    <source>
        <dbReference type="EMBL" id="EGC35109.1"/>
    </source>
</evidence>
<evidence type="ECO:0000256" key="5">
    <source>
        <dbReference type="ARBA" id="ARBA00022598"/>
    </source>
</evidence>
<dbReference type="InterPro" id="IPR020059">
    <property type="entry name" value="Glu/Gln-tRNA-synth_Ib_codon-bd"/>
</dbReference>
<dbReference type="Gene3D" id="1.20.1050.130">
    <property type="match status" value="1"/>
</dbReference>
<keyword evidence="7 12" id="KW-0067">ATP-binding</keyword>
<dbReference type="CDD" id="cd10289">
    <property type="entry name" value="GST_C_AaRS_like"/>
    <property type="match status" value="1"/>
</dbReference>
<dbReference type="Gene3D" id="3.40.50.620">
    <property type="entry name" value="HUPs"/>
    <property type="match status" value="1"/>
</dbReference>
<dbReference type="InterPro" id="IPR036282">
    <property type="entry name" value="Glutathione-S-Trfase_C_sf"/>
</dbReference>
<dbReference type="InterPro" id="IPR004526">
    <property type="entry name" value="Glu-tRNA-synth_arc/euk"/>
</dbReference>
<dbReference type="KEGG" id="dpp:DICPUDRAFT_98001"/>
<keyword evidence="9 12" id="KW-0030">Aminoacyl-tRNA synthetase</keyword>
<dbReference type="Pfam" id="PF00749">
    <property type="entry name" value="tRNA-synt_1c"/>
    <property type="match status" value="1"/>
</dbReference>
<accession>F0ZLS8</accession>
<dbReference type="VEuPathDB" id="AmoebaDB:DICPUDRAFT_98001"/>
<dbReference type="GO" id="GO:0005524">
    <property type="term" value="F:ATP binding"/>
    <property type="evidence" value="ECO:0007669"/>
    <property type="project" value="UniProtKB-KW"/>
</dbReference>
<keyword evidence="6 12" id="KW-0547">Nucleotide-binding</keyword>
<dbReference type="PRINTS" id="PR00987">
    <property type="entry name" value="TRNASYNTHGLU"/>
</dbReference>
<dbReference type="GO" id="GO:0005829">
    <property type="term" value="C:cytosol"/>
    <property type="evidence" value="ECO:0000318"/>
    <property type="project" value="GO_Central"/>
</dbReference>
<dbReference type="Pfam" id="PF20974">
    <property type="entry name" value="tRNA-synt_1c_C2"/>
    <property type="match status" value="1"/>
</dbReference>
<evidence type="ECO:0000259" key="14">
    <source>
        <dbReference type="Pfam" id="PF00749"/>
    </source>
</evidence>
<dbReference type="AlphaFoldDB" id="F0ZLS8"/>
<dbReference type="HAMAP" id="MF_02076">
    <property type="entry name" value="Glu_tRNA_synth_type2"/>
    <property type="match status" value="1"/>
</dbReference>
<evidence type="ECO:0000256" key="9">
    <source>
        <dbReference type="ARBA" id="ARBA00023146"/>
    </source>
</evidence>
<sequence>MANKVKDTGILRFDDTPATPNFPLVAVITSKLVGGIKIVPRKGLDSTEFSIVGTQHSLKGSYVTAKYLARSNPNLSLYGDDALSSSKIDEFIDKFVHLKSEKITEFLKEMNEFLTLRSFLIGYNVTLADIVLYSRIKMVKEIQDEITAKGKTLPHLNRWLSHLNSLQAFVEAEQLYSGKKPTAAAGGDKKEKAAPQKGAMGWVGNFEALNLPGLVDGKVVTRFPPEPSGYMHIGHCKAAIINNYYAEKYNGKIIIRFDDTNPAKEKEEYVENIIKDINSLGIKYEKITHTSDYFDIILDYAVQMLKEGLAYVDDTPMEKMREEREQGIDSVHRSNSVEKNLELFEEMKKGSAIGVKCVMRAKFDMNHVDRAFRDPAFYRCNLLPHHRTGDKYKVYPLYDFACPIVDSIEGVTHALRSNEYNNKRNLYNHVIEILRLQNKPYVSDYSRLSFFNVLLSKRKLQHFVDTGVVTGWNDPRLPTFQGIFRRGLTVPALKEFILSQGASASNTTLDLGKLFVGNKNFLESTCPRYTAVAKEGAVKFTLSNGPAHPEVKDILKYAKDPNMGTKKVTFSNTLLLEQDDCVNIKDGEEVTLMNWGNAIVRTVERNDKGQVVSMQGELHLEGDFKKTEKKLSWLSNDTADKVTVVLQDYDYLITKPKLEDDDNLDDFTNKNTKFELEVIADENVLSLKQNDKIQFERRGFFNVDQVGDGVKPYVLIFIPSGPIKPNGEALYPFRKSAAPVATKPAAAKKEKK</sequence>
<keyword evidence="4" id="KW-0963">Cytoplasm</keyword>
<comment type="subcellular location">
    <subcellularLocation>
        <location evidence="1">Cytoplasm</location>
    </subcellularLocation>
</comment>
<dbReference type="GeneID" id="10501794"/>
<dbReference type="PANTHER" id="PTHR43097">
    <property type="entry name" value="GLUTAMINE-TRNA LIGASE"/>
    <property type="match status" value="1"/>
</dbReference>
<evidence type="ECO:0000256" key="7">
    <source>
        <dbReference type="ARBA" id="ARBA00022840"/>
    </source>
</evidence>
<evidence type="ECO:0000256" key="8">
    <source>
        <dbReference type="ARBA" id="ARBA00022917"/>
    </source>
</evidence>
<dbReference type="InParanoid" id="F0ZLS8"/>
<keyword evidence="5 12" id="KW-0436">Ligase</keyword>
<reference evidence="18" key="1">
    <citation type="journal article" date="2011" name="Genome Biol.">
        <title>Comparative genomics of the social amoebae Dictyostelium discoideum and Dictyostelium purpureum.</title>
        <authorList>
            <consortium name="US DOE Joint Genome Institute (JGI-PGF)"/>
            <person name="Sucgang R."/>
            <person name="Kuo A."/>
            <person name="Tian X."/>
            <person name="Salerno W."/>
            <person name="Parikh A."/>
            <person name="Feasley C.L."/>
            <person name="Dalin E."/>
            <person name="Tu H."/>
            <person name="Huang E."/>
            <person name="Barry K."/>
            <person name="Lindquist E."/>
            <person name="Shapiro H."/>
            <person name="Bruce D."/>
            <person name="Schmutz J."/>
            <person name="Salamov A."/>
            <person name="Fey P."/>
            <person name="Gaudet P."/>
            <person name="Anjard C."/>
            <person name="Babu M.M."/>
            <person name="Basu S."/>
            <person name="Bushmanova Y."/>
            <person name="van der Wel H."/>
            <person name="Katoh-Kurasawa M."/>
            <person name="Dinh C."/>
            <person name="Coutinho P.M."/>
            <person name="Saito T."/>
            <person name="Elias M."/>
            <person name="Schaap P."/>
            <person name="Kay R.R."/>
            <person name="Henrissat B."/>
            <person name="Eichinger L."/>
            <person name="Rivero F."/>
            <person name="Putnam N.H."/>
            <person name="West C.M."/>
            <person name="Loomis W.F."/>
            <person name="Chisholm R.L."/>
            <person name="Shaulsky G."/>
            <person name="Strassmann J.E."/>
            <person name="Queller D.C."/>
            <person name="Kuspa A."/>
            <person name="Grigoriev I.V."/>
        </authorList>
    </citation>
    <scope>NUCLEOTIDE SEQUENCE [LARGE SCALE GENOMIC DNA]</scope>
    <source>
        <strain evidence="18">QSDP1</strain>
    </source>
</reference>
<evidence type="ECO:0000256" key="11">
    <source>
        <dbReference type="ARBA" id="ARBA00048351"/>
    </source>
</evidence>
<dbReference type="InterPro" id="IPR001412">
    <property type="entry name" value="aa-tRNA-synth_I_CS"/>
</dbReference>
<dbReference type="OMA" id="CPVVDSH"/>
<dbReference type="FunFam" id="2.40.240.10:FF:000004">
    <property type="entry name" value="Glutamyl-tRNA synthetase, cytoplasmic"/>
    <property type="match status" value="1"/>
</dbReference>
<keyword evidence="18" id="KW-1185">Reference proteome</keyword>
<evidence type="ECO:0000259" key="13">
    <source>
        <dbReference type="Pfam" id="PF00043"/>
    </source>
</evidence>
<comment type="catalytic activity">
    <reaction evidence="11">
        <text>tRNA(Glu) + L-glutamate + ATP = L-glutamyl-tRNA(Glu) + AMP + diphosphate</text>
        <dbReference type="Rhea" id="RHEA:23540"/>
        <dbReference type="Rhea" id="RHEA-COMP:9663"/>
        <dbReference type="Rhea" id="RHEA-COMP:9680"/>
        <dbReference type="ChEBI" id="CHEBI:29985"/>
        <dbReference type="ChEBI" id="CHEBI:30616"/>
        <dbReference type="ChEBI" id="CHEBI:33019"/>
        <dbReference type="ChEBI" id="CHEBI:78442"/>
        <dbReference type="ChEBI" id="CHEBI:78520"/>
        <dbReference type="ChEBI" id="CHEBI:456215"/>
        <dbReference type="EC" id="6.1.1.17"/>
    </reaction>
</comment>
<dbReference type="EC" id="6.1.1.17" evidence="3"/>
<dbReference type="GO" id="GO:0017102">
    <property type="term" value="C:methionyl glutamyl tRNA synthetase complex"/>
    <property type="evidence" value="ECO:0000318"/>
    <property type="project" value="GO_Central"/>
</dbReference>
<proteinExistence type="inferred from homology"/>
<dbReference type="FunFam" id="3.40.50.620:FF:000037">
    <property type="entry name" value="Glutamine--tRNA ligase cytoplasmic"/>
    <property type="match status" value="1"/>
</dbReference>
<evidence type="ECO:0000256" key="10">
    <source>
        <dbReference type="ARBA" id="ARBA00030865"/>
    </source>
</evidence>
<evidence type="ECO:0000259" key="16">
    <source>
        <dbReference type="Pfam" id="PF20974"/>
    </source>
</evidence>
<evidence type="ECO:0000256" key="12">
    <source>
        <dbReference type="RuleBase" id="RU363037"/>
    </source>
</evidence>
<feature type="domain" description="Glutathione S-transferase C-terminal" evidence="13">
    <location>
        <begin position="99"/>
        <end position="165"/>
    </location>
</feature>
<feature type="domain" description="Glutamyl/glutaminyl-tRNA synthetase class Ib catalytic" evidence="14">
    <location>
        <begin position="218"/>
        <end position="508"/>
    </location>
</feature>
<feature type="domain" description="tRNA synthetases class I (E and Q) anti-codon binding" evidence="16">
    <location>
        <begin position="631"/>
        <end position="704"/>
    </location>
</feature>
<dbReference type="RefSeq" id="XP_003288361.1">
    <property type="nucleotide sequence ID" value="XM_003288313.1"/>
</dbReference>
<dbReference type="SUPFAM" id="SSF52374">
    <property type="entry name" value="Nucleotidylyl transferase"/>
    <property type="match status" value="1"/>
</dbReference>
<gene>
    <name evidence="17" type="ORF">DICPUDRAFT_98001</name>
</gene>
<evidence type="ECO:0000256" key="1">
    <source>
        <dbReference type="ARBA" id="ARBA00004496"/>
    </source>
</evidence>
<dbReference type="InterPro" id="IPR050132">
    <property type="entry name" value="Gln/Glu-tRNA_Ligase"/>
</dbReference>
<dbReference type="InterPro" id="IPR020056">
    <property type="entry name" value="Rbsml_bL25/Gln-tRNA_synth_N"/>
</dbReference>
<dbReference type="Gene3D" id="2.40.240.10">
    <property type="entry name" value="Ribosomal Protein L25, Chain P"/>
    <property type="match status" value="2"/>
</dbReference>
<dbReference type="SUPFAM" id="SSF50715">
    <property type="entry name" value="Ribosomal protein L25-like"/>
    <property type="match status" value="1"/>
</dbReference>
<dbReference type="NCBIfam" id="TIGR00463">
    <property type="entry name" value="gltX_arch"/>
    <property type="match status" value="1"/>
</dbReference>
<dbReference type="EMBL" id="GL871071">
    <property type="protein sequence ID" value="EGC35109.1"/>
    <property type="molecule type" value="Genomic_DNA"/>
</dbReference>
<evidence type="ECO:0000259" key="15">
    <source>
        <dbReference type="Pfam" id="PF03950"/>
    </source>
</evidence>
<comment type="similarity">
    <text evidence="2">Belongs to the class-I aminoacyl-tRNA synthetase family. Glutamate--tRNA ligase type 2 subfamily.</text>
</comment>